<dbReference type="InterPro" id="IPR050858">
    <property type="entry name" value="Mal-CoA-ACP_Trans/PKS_FabD"/>
</dbReference>
<dbReference type="EMBL" id="DYZA01000067">
    <property type="protein sequence ID" value="HJD96712.1"/>
    <property type="molecule type" value="Genomic_DNA"/>
</dbReference>
<keyword evidence="3 6" id="KW-0808">Transferase</keyword>
<evidence type="ECO:0000256" key="4">
    <source>
        <dbReference type="ARBA" id="ARBA00023315"/>
    </source>
</evidence>
<evidence type="ECO:0000256" key="2">
    <source>
        <dbReference type="ARBA" id="ARBA00018953"/>
    </source>
</evidence>
<comment type="similarity">
    <text evidence="6">Belongs to the fabD family.</text>
</comment>
<evidence type="ECO:0000259" key="8">
    <source>
        <dbReference type="SMART" id="SM00827"/>
    </source>
</evidence>
<comment type="caution">
    <text evidence="9">The sequence shown here is derived from an EMBL/GenBank/DDBJ whole genome shotgun (WGS) entry which is preliminary data.</text>
</comment>
<dbReference type="Gene3D" id="3.40.366.10">
    <property type="entry name" value="Malonyl-Coenzyme A Acyl Carrier Protein, domain 2"/>
    <property type="match status" value="1"/>
</dbReference>
<dbReference type="GO" id="GO:0006633">
    <property type="term" value="P:fatty acid biosynthetic process"/>
    <property type="evidence" value="ECO:0007669"/>
    <property type="project" value="TreeGrafter"/>
</dbReference>
<evidence type="ECO:0000256" key="5">
    <source>
        <dbReference type="ARBA" id="ARBA00048462"/>
    </source>
</evidence>
<dbReference type="SUPFAM" id="SSF52151">
    <property type="entry name" value="FabD/lysophospholipase-like"/>
    <property type="match status" value="1"/>
</dbReference>
<comment type="catalytic activity">
    <reaction evidence="5 6">
        <text>holo-[ACP] + malonyl-CoA = malonyl-[ACP] + CoA</text>
        <dbReference type="Rhea" id="RHEA:41792"/>
        <dbReference type="Rhea" id="RHEA-COMP:9623"/>
        <dbReference type="Rhea" id="RHEA-COMP:9685"/>
        <dbReference type="ChEBI" id="CHEBI:57287"/>
        <dbReference type="ChEBI" id="CHEBI:57384"/>
        <dbReference type="ChEBI" id="CHEBI:64479"/>
        <dbReference type="ChEBI" id="CHEBI:78449"/>
        <dbReference type="EC" id="2.3.1.39"/>
    </reaction>
</comment>
<evidence type="ECO:0000256" key="3">
    <source>
        <dbReference type="ARBA" id="ARBA00022679"/>
    </source>
</evidence>
<dbReference type="AlphaFoldDB" id="A0A921AVR7"/>
<dbReference type="Gene3D" id="3.30.70.250">
    <property type="entry name" value="Malonyl-CoA ACP transacylase, ACP-binding"/>
    <property type="match status" value="1"/>
</dbReference>
<sequence>MSSVQTAILFPGQGAQASGMGRRLAEASSDIMDLWKKAESISGLPLREIYWESNDATLMAETRNLQPAITVVNLALWISVADRLSPACAAGHSLGEFSALAAARVLPMDKVLELVALRGRLMADVDPEHIGTMCAMIRLSQEQVENVAREVSESTGKLVRVANKNTPLQFVLSGHREAVEAAAERLKAENPRAKGFPLAVSGAFHTPMMAEASAEFSKLLDKQDWHDAAFPIYFNINGEHLSDAESIHSAMRRQMTSSVCWVDTISNQWRDGVRRWVEFGPQGVLTRMVRPILVAADVADGSYTTVHIPNKDAVEAFEG</sequence>
<feature type="active site" evidence="7">
    <location>
        <position position="205"/>
    </location>
</feature>
<dbReference type="InterPro" id="IPR016036">
    <property type="entry name" value="Malonyl_transacylase_ACP-bd"/>
</dbReference>
<evidence type="ECO:0000256" key="1">
    <source>
        <dbReference type="ARBA" id="ARBA00013258"/>
    </source>
</evidence>
<dbReference type="InterPro" id="IPR016035">
    <property type="entry name" value="Acyl_Trfase/lysoPLipase"/>
</dbReference>
<feature type="domain" description="Malonyl-CoA:ACP transacylase (MAT)" evidence="8">
    <location>
        <begin position="9"/>
        <end position="313"/>
    </location>
</feature>
<accession>A0A921AVR7</accession>
<dbReference type="InterPro" id="IPR024925">
    <property type="entry name" value="Malonyl_CoA-ACP_transAc"/>
</dbReference>
<reference evidence="9" key="1">
    <citation type="journal article" date="2021" name="PeerJ">
        <title>Extensive microbial diversity within the chicken gut microbiome revealed by metagenomics and culture.</title>
        <authorList>
            <person name="Gilroy R."/>
            <person name="Ravi A."/>
            <person name="Getino M."/>
            <person name="Pursley I."/>
            <person name="Horton D.L."/>
            <person name="Alikhan N.F."/>
            <person name="Baker D."/>
            <person name="Gharbi K."/>
            <person name="Hall N."/>
            <person name="Watson M."/>
            <person name="Adriaenssens E.M."/>
            <person name="Foster-Nyarko E."/>
            <person name="Jarju S."/>
            <person name="Secka A."/>
            <person name="Antonio M."/>
            <person name="Oren A."/>
            <person name="Chaudhuri R.R."/>
            <person name="La Ragione R."/>
            <person name="Hildebrand F."/>
            <person name="Pallen M.J."/>
        </authorList>
    </citation>
    <scope>NUCLEOTIDE SEQUENCE</scope>
    <source>
        <strain evidence="9">ChiGjej2B2-19336</strain>
    </source>
</reference>
<dbReference type="SUPFAM" id="SSF55048">
    <property type="entry name" value="Probable ACP-binding domain of malonyl-CoA ACP transacylase"/>
    <property type="match status" value="1"/>
</dbReference>
<dbReference type="PANTHER" id="PTHR42681:SF1">
    <property type="entry name" value="MALONYL-COA-ACYL CARRIER PROTEIN TRANSACYLASE, MITOCHONDRIAL"/>
    <property type="match status" value="1"/>
</dbReference>
<evidence type="ECO:0000256" key="7">
    <source>
        <dbReference type="PIRSR" id="PIRSR000446-1"/>
    </source>
</evidence>
<gene>
    <name evidence="9" type="ORF">K8W16_03585</name>
</gene>
<reference evidence="9" key="2">
    <citation type="submission" date="2021-09" db="EMBL/GenBank/DDBJ databases">
        <authorList>
            <person name="Gilroy R."/>
        </authorList>
    </citation>
    <scope>NUCLEOTIDE SEQUENCE</scope>
    <source>
        <strain evidence="9">ChiGjej2B2-19336</strain>
    </source>
</reference>
<dbReference type="EC" id="2.3.1.39" evidence="1 6"/>
<dbReference type="GO" id="GO:0004314">
    <property type="term" value="F:[acyl-carrier-protein] S-malonyltransferase activity"/>
    <property type="evidence" value="ECO:0007669"/>
    <property type="project" value="UniProtKB-EC"/>
</dbReference>
<proteinExistence type="inferred from homology"/>
<dbReference type="Proteomes" id="UP000698963">
    <property type="component" value="Unassembled WGS sequence"/>
</dbReference>
<evidence type="ECO:0000313" key="9">
    <source>
        <dbReference type="EMBL" id="HJD96712.1"/>
    </source>
</evidence>
<dbReference type="InterPro" id="IPR014043">
    <property type="entry name" value="Acyl_transferase_dom"/>
</dbReference>
<organism evidence="9 10">
    <name type="scientific">Mailhella massiliensis</name>
    <dbReference type="NCBI Taxonomy" id="1903261"/>
    <lineage>
        <taxon>Bacteria</taxon>
        <taxon>Pseudomonadati</taxon>
        <taxon>Thermodesulfobacteriota</taxon>
        <taxon>Desulfovibrionia</taxon>
        <taxon>Desulfovibrionales</taxon>
        <taxon>Desulfovibrionaceae</taxon>
        <taxon>Mailhella</taxon>
    </lineage>
</organism>
<dbReference type="GO" id="GO:0005829">
    <property type="term" value="C:cytosol"/>
    <property type="evidence" value="ECO:0007669"/>
    <property type="project" value="TreeGrafter"/>
</dbReference>
<dbReference type="SMART" id="SM00827">
    <property type="entry name" value="PKS_AT"/>
    <property type="match status" value="1"/>
</dbReference>
<keyword evidence="4 6" id="KW-0012">Acyltransferase</keyword>
<name>A0A921AVR7_9BACT</name>
<dbReference type="PANTHER" id="PTHR42681">
    <property type="entry name" value="MALONYL-COA-ACYL CARRIER PROTEIN TRANSACYLASE, MITOCHONDRIAL"/>
    <property type="match status" value="1"/>
</dbReference>
<evidence type="ECO:0000313" key="10">
    <source>
        <dbReference type="Proteomes" id="UP000698963"/>
    </source>
</evidence>
<protein>
    <recommendedName>
        <fullName evidence="2 6">Malonyl CoA-acyl carrier protein transacylase</fullName>
        <ecNumber evidence="1 6">2.3.1.39</ecNumber>
    </recommendedName>
</protein>
<dbReference type="Pfam" id="PF00698">
    <property type="entry name" value="Acyl_transf_1"/>
    <property type="match status" value="1"/>
</dbReference>
<dbReference type="InterPro" id="IPR001227">
    <property type="entry name" value="Ac_transferase_dom_sf"/>
</dbReference>
<feature type="active site" evidence="7">
    <location>
        <position position="93"/>
    </location>
</feature>
<dbReference type="PIRSF" id="PIRSF000446">
    <property type="entry name" value="Mct"/>
    <property type="match status" value="1"/>
</dbReference>
<evidence type="ECO:0000256" key="6">
    <source>
        <dbReference type="PIRNR" id="PIRNR000446"/>
    </source>
</evidence>
<dbReference type="RefSeq" id="WP_304121219.1">
    <property type="nucleotide sequence ID" value="NZ_DYZA01000067.1"/>
</dbReference>